<protein>
    <submittedName>
        <fullName evidence="1">Uncharacterized protein</fullName>
    </submittedName>
</protein>
<accession>A0AA37RV01</accession>
<evidence type="ECO:0000313" key="2">
    <source>
        <dbReference type="Proteomes" id="UP001161422"/>
    </source>
</evidence>
<evidence type="ECO:0000313" key="1">
    <source>
        <dbReference type="EMBL" id="GLP95312.1"/>
    </source>
</evidence>
<dbReference type="EMBL" id="BSNC01000002">
    <property type="protein sequence ID" value="GLP95312.1"/>
    <property type="molecule type" value="Genomic_DNA"/>
</dbReference>
<name>A0AA37RV01_9GAMM</name>
<reference evidence="1" key="2">
    <citation type="submission" date="2023-01" db="EMBL/GenBank/DDBJ databases">
        <title>Draft genome sequence of Paraferrimonas sedimenticola strain NBRC 101628.</title>
        <authorList>
            <person name="Sun Q."/>
            <person name="Mori K."/>
        </authorList>
    </citation>
    <scope>NUCLEOTIDE SEQUENCE</scope>
    <source>
        <strain evidence="1">NBRC 101628</strain>
    </source>
</reference>
<gene>
    <name evidence="1" type="ORF">GCM10007895_06180</name>
</gene>
<dbReference type="Proteomes" id="UP001161422">
    <property type="component" value="Unassembled WGS sequence"/>
</dbReference>
<keyword evidence="2" id="KW-1185">Reference proteome</keyword>
<sequence>MTDPKKEPVIIDLSDPKCCLVITNEKAENPIYIRLPDLVQAIQTQIVQQLTAIPELIGAGLSMDMDNGIEFGMGILGCDDEGEGDTEFGFDFVGHCETFIDELSEPLPKVSNPVEAAMLFEEQYSDNFELLGYIYNGSCDPELKLDEKLLNEWAHLESAENGELTYTMQDKVFCKIQLKNFRYENDDKRLVFIVDFQAVDPKLLPVSAGEYHYGSTAKH</sequence>
<organism evidence="1 2">
    <name type="scientific">Paraferrimonas sedimenticola</name>
    <dbReference type="NCBI Taxonomy" id="375674"/>
    <lineage>
        <taxon>Bacteria</taxon>
        <taxon>Pseudomonadati</taxon>
        <taxon>Pseudomonadota</taxon>
        <taxon>Gammaproteobacteria</taxon>
        <taxon>Alteromonadales</taxon>
        <taxon>Ferrimonadaceae</taxon>
        <taxon>Paraferrimonas</taxon>
    </lineage>
</organism>
<dbReference type="RefSeq" id="WP_095506636.1">
    <property type="nucleotide sequence ID" value="NZ_BSNC01000002.1"/>
</dbReference>
<dbReference type="AlphaFoldDB" id="A0AA37RV01"/>
<comment type="caution">
    <text evidence="1">The sequence shown here is derived from an EMBL/GenBank/DDBJ whole genome shotgun (WGS) entry which is preliminary data.</text>
</comment>
<proteinExistence type="predicted"/>
<reference evidence="1" key="1">
    <citation type="journal article" date="2014" name="Int. J. Syst. Evol. Microbiol.">
        <title>Complete genome sequence of Corynebacterium casei LMG S-19264T (=DSM 44701T), isolated from a smear-ripened cheese.</title>
        <authorList>
            <consortium name="US DOE Joint Genome Institute (JGI-PGF)"/>
            <person name="Walter F."/>
            <person name="Albersmeier A."/>
            <person name="Kalinowski J."/>
            <person name="Ruckert C."/>
        </authorList>
    </citation>
    <scope>NUCLEOTIDE SEQUENCE</scope>
    <source>
        <strain evidence="1">NBRC 101628</strain>
    </source>
</reference>